<feature type="domain" description="H15" evidence="8">
    <location>
        <begin position="24"/>
        <end position="95"/>
    </location>
</feature>
<dbReference type="AlphaFoldDB" id="A0A1D1Y580"/>
<protein>
    <submittedName>
        <fullName evidence="9">Histone H1</fullName>
    </submittedName>
</protein>
<dbReference type="Pfam" id="PF00538">
    <property type="entry name" value="Linker_histone"/>
    <property type="match status" value="1"/>
</dbReference>
<dbReference type="GO" id="GO:0030527">
    <property type="term" value="F:structural constituent of chromatin"/>
    <property type="evidence" value="ECO:0007669"/>
    <property type="project" value="InterPro"/>
</dbReference>
<accession>A0A1D1Y580</accession>
<feature type="region of interest" description="Disordered" evidence="7">
    <location>
        <begin position="78"/>
        <end position="186"/>
    </location>
</feature>
<dbReference type="InterPro" id="IPR005818">
    <property type="entry name" value="Histone_H1/H5_H15"/>
</dbReference>
<feature type="compositionally biased region" description="Basic and acidic residues" evidence="7">
    <location>
        <begin position="156"/>
        <end position="165"/>
    </location>
</feature>
<dbReference type="GO" id="GO:0031492">
    <property type="term" value="F:nucleosomal DNA binding"/>
    <property type="evidence" value="ECO:0007669"/>
    <property type="project" value="TreeGrafter"/>
</dbReference>
<evidence type="ECO:0000256" key="7">
    <source>
        <dbReference type="SAM" id="MobiDB-lite"/>
    </source>
</evidence>
<dbReference type="GO" id="GO:0000786">
    <property type="term" value="C:nucleosome"/>
    <property type="evidence" value="ECO:0007669"/>
    <property type="project" value="InterPro"/>
</dbReference>
<organism evidence="9">
    <name type="scientific">Anthurium amnicola</name>
    <dbReference type="NCBI Taxonomy" id="1678845"/>
    <lineage>
        <taxon>Eukaryota</taxon>
        <taxon>Viridiplantae</taxon>
        <taxon>Streptophyta</taxon>
        <taxon>Embryophyta</taxon>
        <taxon>Tracheophyta</taxon>
        <taxon>Spermatophyta</taxon>
        <taxon>Magnoliopsida</taxon>
        <taxon>Liliopsida</taxon>
        <taxon>Araceae</taxon>
        <taxon>Pothoideae</taxon>
        <taxon>Potheae</taxon>
        <taxon>Anthurium</taxon>
    </lineage>
</organism>
<keyword evidence="3 6" id="KW-0158">Chromosome</keyword>
<comment type="similarity">
    <text evidence="6">Belongs to the histone H1/H5 family.</text>
</comment>
<sequence length="186" mass="20500">MGPKKAQSEKSDTQKKSATKKAPEHPPYKEMISAAIHNLKERNGSSRQAIKKYIHANYKVGDGSDAQINLAIKRGVANGDFLQPKGPSGPVKINKKPGTVKKEAPKKEPTSKKETKKAPPKKKTEKKPERKKVETKVAPRKTKATPVRKVTKRTASKPDKSAAKSEKRKKATTTGTKRTAKKSRNE</sequence>
<keyword evidence="5 6" id="KW-0539">Nucleus</keyword>
<evidence type="ECO:0000313" key="9">
    <source>
        <dbReference type="EMBL" id="JAT49738.1"/>
    </source>
</evidence>
<feature type="compositionally biased region" description="Basic and acidic residues" evidence="7">
    <location>
        <begin position="126"/>
        <end position="137"/>
    </location>
</feature>
<proteinExistence type="inferred from homology"/>
<dbReference type="SMART" id="SM00526">
    <property type="entry name" value="H15"/>
    <property type="match status" value="1"/>
</dbReference>
<dbReference type="PRINTS" id="PR00624">
    <property type="entry name" value="HISTONEH5"/>
</dbReference>
<dbReference type="PROSITE" id="PS51504">
    <property type="entry name" value="H15"/>
    <property type="match status" value="1"/>
</dbReference>
<dbReference type="GO" id="GO:0005634">
    <property type="term" value="C:nucleus"/>
    <property type="evidence" value="ECO:0007669"/>
    <property type="project" value="UniProtKB-SubCell"/>
</dbReference>
<dbReference type="SUPFAM" id="SSF46785">
    <property type="entry name" value="Winged helix' DNA-binding domain"/>
    <property type="match status" value="1"/>
</dbReference>
<feature type="compositionally biased region" description="Basic and acidic residues" evidence="7">
    <location>
        <begin position="100"/>
        <end position="117"/>
    </location>
</feature>
<dbReference type="GO" id="GO:0006334">
    <property type="term" value="P:nucleosome assembly"/>
    <property type="evidence" value="ECO:0007669"/>
    <property type="project" value="InterPro"/>
</dbReference>
<feature type="compositionally biased region" description="Basic and acidic residues" evidence="7">
    <location>
        <begin position="1"/>
        <end position="28"/>
    </location>
</feature>
<name>A0A1D1Y580_9ARAE</name>
<reference evidence="9" key="1">
    <citation type="submission" date="2015-07" db="EMBL/GenBank/DDBJ databases">
        <title>Transcriptome Assembly of Anthurium amnicola.</title>
        <authorList>
            <person name="Suzuki J."/>
        </authorList>
    </citation>
    <scope>NUCLEOTIDE SEQUENCE</scope>
</reference>
<evidence type="ECO:0000256" key="6">
    <source>
        <dbReference type="RuleBase" id="RU003894"/>
    </source>
</evidence>
<dbReference type="InterPro" id="IPR036390">
    <property type="entry name" value="WH_DNA-bd_sf"/>
</dbReference>
<dbReference type="PANTHER" id="PTHR11467">
    <property type="entry name" value="HISTONE H1"/>
    <property type="match status" value="1"/>
</dbReference>
<evidence type="ECO:0000256" key="5">
    <source>
        <dbReference type="ARBA" id="ARBA00023242"/>
    </source>
</evidence>
<comment type="subcellular location">
    <subcellularLocation>
        <location evidence="2">Chromosome</location>
    </subcellularLocation>
    <subcellularLocation>
        <location evidence="1 6">Nucleus</location>
    </subcellularLocation>
</comment>
<dbReference type="FunFam" id="1.10.10.10:FF:000140">
    <property type="entry name" value="Histone H1.0"/>
    <property type="match status" value="1"/>
</dbReference>
<dbReference type="CDD" id="cd00073">
    <property type="entry name" value="H15"/>
    <property type="match status" value="1"/>
</dbReference>
<dbReference type="PANTHER" id="PTHR11467:SF36">
    <property type="entry name" value="HISTONE 24-RELATED"/>
    <property type="match status" value="1"/>
</dbReference>
<feature type="region of interest" description="Disordered" evidence="7">
    <location>
        <begin position="1"/>
        <end position="29"/>
    </location>
</feature>
<dbReference type="GO" id="GO:0030261">
    <property type="term" value="P:chromosome condensation"/>
    <property type="evidence" value="ECO:0007669"/>
    <property type="project" value="TreeGrafter"/>
</dbReference>
<evidence type="ECO:0000256" key="4">
    <source>
        <dbReference type="ARBA" id="ARBA00023125"/>
    </source>
</evidence>
<dbReference type="InterPro" id="IPR005819">
    <property type="entry name" value="H1/H5"/>
</dbReference>
<evidence type="ECO:0000256" key="2">
    <source>
        <dbReference type="ARBA" id="ARBA00004286"/>
    </source>
</evidence>
<dbReference type="EMBL" id="GDJX01018198">
    <property type="protein sequence ID" value="JAT49738.1"/>
    <property type="molecule type" value="Transcribed_RNA"/>
</dbReference>
<gene>
    <name evidence="9" type="primary">H1_9</name>
    <name evidence="9" type="ORF">g.12646</name>
</gene>
<dbReference type="GO" id="GO:0045910">
    <property type="term" value="P:negative regulation of DNA recombination"/>
    <property type="evidence" value="ECO:0007669"/>
    <property type="project" value="TreeGrafter"/>
</dbReference>
<dbReference type="Gene3D" id="1.10.10.10">
    <property type="entry name" value="Winged helix-like DNA-binding domain superfamily/Winged helix DNA-binding domain"/>
    <property type="match status" value="1"/>
</dbReference>
<evidence type="ECO:0000256" key="1">
    <source>
        <dbReference type="ARBA" id="ARBA00004123"/>
    </source>
</evidence>
<keyword evidence="4 6" id="KW-0238">DNA-binding</keyword>
<dbReference type="GO" id="GO:0003690">
    <property type="term" value="F:double-stranded DNA binding"/>
    <property type="evidence" value="ECO:0007669"/>
    <property type="project" value="TreeGrafter"/>
</dbReference>
<evidence type="ECO:0000256" key="3">
    <source>
        <dbReference type="ARBA" id="ARBA00022454"/>
    </source>
</evidence>
<dbReference type="InterPro" id="IPR036388">
    <property type="entry name" value="WH-like_DNA-bd_sf"/>
</dbReference>
<evidence type="ECO:0000259" key="8">
    <source>
        <dbReference type="PROSITE" id="PS51504"/>
    </source>
</evidence>